<dbReference type="OrthoDB" id="9814037at2"/>
<evidence type="ECO:0000313" key="10">
    <source>
        <dbReference type="Proteomes" id="UP000196027"/>
    </source>
</evidence>
<dbReference type="GO" id="GO:0004252">
    <property type="term" value="F:serine-type endopeptidase activity"/>
    <property type="evidence" value="ECO:0007669"/>
    <property type="project" value="InterPro"/>
</dbReference>
<keyword evidence="4 7" id="KW-0812">Transmembrane</keyword>
<feature type="transmembrane region" description="Helical" evidence="7">
    <location>
        <begin position="275"/>
        <end position="297"/>
    </location>
</feature>
<dbReference type="InterPro" id="IPR022764">
    <property type="entry name" value="Peptidase_S54_rhomboid_dom"/>
</dbReference>
<feature type="domain" description="Peptidase S54 rhomboid" evidence="8">
    <location>
        <begin position="147"/>
        <end position="295"/>
    </location>
</feature>
<feature type="transmembrane region" description="Helical" evidence="7">
    <location>
        <begin position="237"/>
        <end position="260"/>
    </location>
</feature>
<gene>
    <name evidence="9" type="ORF">OLMES_2439</name>
</gene>
<evidence type="ECO:0000256" key="4">
    <source>
        <dbReference type="ARBA" id="ARBA00022692"/>
    </source>
</evidence>
<feature type="transmembrane region" description="Helical" evidence="7">
    <location>
        <begin position="186"/>
        <end position="204"/>
    </location>
</feature>
<dbReference type="AlphaFoldDB" id="A0A1Y0I8D6"/>
<dbReference type="RefSeq" id="WP_087461480.1">
    <property type="nucleotide sequence ID" value="NZ_CP021425.1"/>
</dbReference>
<evidence type="ECO:0000256" key="1">
    <source>
        <dbReference type="ARBA" id="ARBA00004141"/>
    </source>
</evidence>
<name>A0A1Y0I8D6_9GAMM</name>
<sequence length="478" mass="54614">MLIIPTEKRFDWKHAPLVLMLIVFLNTLVFFVYQSADVSKYQQALELYGEREFMLFEWPVFREYLEQQGDFDTLSDYDASIEAGEIGIVAIHLLRDDDYYQYLSDHKTEFIPEARLDEWKLYRPHINKLLASVSSSAFGLIPNEMGLITLLSYQFLHGDTMHLLGNMFFLVICGFAVEAAIGHLRFLLFYLFSGVVAGVSHAAMDFDSSSVLIGASGSVSAVMAMYLGVFRFKKIEFFYWFFIFVGYFRAPALLILPFYIGKELVQFYTEAGSDVAFMAHAGGFVAGAVLIALLLLFKRDLLNDEYIEQDQRIDPYQEQLAKVYQHFEQFRFSQALKHLDSLIAEWGISFDLALLRYNLLKATKPDGYGQAFAELVNLKGNSTRQLKIQEKVWLDNPAYRDHLNQDELVALGMRLATTEHLSTAEQLFHSIYKSDAVSESLQVFAQKLALLHGKLQNIDKQAFYHEISTGITGAGRIH</sequence>
<evidence type="ECO:0000256" key="5">
    <source>
        <dbReference type="ARBA" id="ARBA00022989"/>
    </source>
</evidence>
<comment type="subcellular location">
    <subcellularLocation>
        <location evidence="1">Membrane</location>
        <topology evidence="1">Multi-pass membrane protein</topology>
    </subcellularLocation>
</comment>
<evidence type="ECO:0000259" key="8">
    <source>
        <dbReference type="Pfam" id="PF01694"/>
    </source>
</evidence>
<dbReference type="SUPFAM" id="SSF144091">
    <property type="entry name" value="Rhomboid-like"/>
    <property type="match status" value="1"/>
</dbReference>
<keyword evidence="2" id="KW-1003">Cell membrane</keyword>
<protein>
    <submittedName>
        <fullName evidence="9">Integral membrane protein</fullName>
    </submittedName>
</protein>
<feature type="transmembrane region" description="Helical" evidence="7">
    <location>
        <begin position="129"/>
        <end position="151"/>
    </location>
</feature>
<dbReference type="Proteomes" id="UP000196027">
    <property type="component" value="Chromosome"/>
</dbReference>
<dbReference type="GO" id="GO:0016020">
    <property type="term" value="C:membrane"/>
    <property type="evidence" value="ECO:0007669"/>
    <property type="project" value="UniProtKB-SubCell"/>
</dbReference>
<organism evidence="9 10">
    <name type="scientific">Oleiphilus messinensis</name>
    <dbReference type="NCBI Taxonomy" id="141451"/>
    <lineage>
        <taxon>Bacteria</taxon>
        <taxon>Pseudomonadati</taxon>
        <taxon>Pseudomonadota</taxon>
        <taxon>Gammaproteobacteria</taxon>
        <taxon>Oceanospirillales</taxon>
        <taxon>Oleiphilaceae</taxon>
        <taxon>Oleiphilus</taxon>
    </lineage>
</organism>
<dbReference type="InterPro" id="IPR035952">
    <property type="entry name" value="Rhomboid-like_sf"/>
</dbReference>
<keyword evidence="5 7" id="KW-1133">Transmembrane helix</keyword>
<evidence type="ECO:0000256" key="6">
    <source>
        <dbReference type="ARBA" id="ARBA00023136"/>
    </source>
</evidence>
<dbReference type="EMBL" id="CP021425">
    <property type="protein sequence ID" value="ARU56500.1"/>
    <property type="molecule type" value="Genomic_DNA"/>
</dbReference>
<reference evidence="9 10" key="1">
    <citation type="submission" date="2017-05" db="EMBL/GenBank/DDBJ databases">
        <title>Genomic insights into alkan degradation activity of Oleiphilus messinensis.</title>
        <authorList>
            <person name="Kozyavkin S.A."/>
            <person name="Slesarev A.I."/>
            <person name="Golyshin P.N."/>
            <person name="Korzhenkov A."/>
            <person name="Golyshina O.N."/>
            <person name="Toshchakov S.V."/>
        </authorList>
    </citation>
    <scope>NUCLEOTIDE SEQUENCE [LARGE SCALE GENOMIC DNA]</scope>
    <source>
        <strain evidence="9 10">ME102</strain>
    </source>
</reference>
<evidence type="ECO:0000313" key="9">
    <source>
        <dbReference type="EMBL" id="ARU56500.1"/>
    </source>
</evidence>
<dbReference type="PANTHER" id="PTHR43066:SF26">
    <property type="entry name" value="RHOMBOID PROTEASE GLPG"/>
    <property type="match status" value="1"/>
</dbReference>
<dbReference type="PANTHER" id="PTHR43066">
    <property type="entry name" value="RHOMBOID-RELATED PROTEIN"/>
    <property type="match status" value="1"/>
</dbReference>
<dbReference type="Gene3D" id="1.20.1540.10">
    <property type="entry name" value="Rhomboid-like"/>
    <property type="match status" value="1"/>
</dbReference>
<feature type="transmembrane region" description="Helical" evidence="7">
    <location>
        <begin position="163"/>
        <end position="181"/>
    </location>
</feature>
<keyword evidence="10" id="KW-1185">Reference proteome</keyword>
<evidence type="ECO:0000256" key="7">
    <source>
        <dbReference type="SAM" id="Phobius"/>
    </source>
</evidence>
<keyword evidence="3" id="KW-0997">Cell inner membrane</keyword>
<dbReference type="Pfam" id="PF01694">
    <property type="entry name" value="Rhomboid"/>
    <property type="match status" value="1"/>
</dbReference>
<feature type="transmembrane region" description="Helical" evidence="7">
    <location>
        <begin position="210"/>
        <end position="230"/>
    </location>
</feature>
<dbReference type="KEGG" id="ome:OLMES_2439"/>
<accession>A0A1Y0I8D6</accession>
<evidence type="ECO:0000256" key="3">
    <source>
        <dbReference type="ARBA" id="ARBA00022519"/>
    </source>
</evidence>
<proteinExistence type="predicted"/>
<evidence type="ECO:0000256" key="2">
    <source>
        <dbReference type="ARBA" id="ARBA00022475"/>
    </source>
</evidence>
<keyword evidence="6 7" id="KW-0472">Membrane</keyword>
<feature type="transmembrane region" description="Helical" evidence="7">
    <location>
        <begin position="15"/>
        <end position="33"/>
    </location>
</feature>